<dbReference type="AlphaFoldDB" id="A0A0F9NWH7"/>
<feature type="domain" description="PEGA" evidence="2">
    <location>
        <begin position="720"/>
        <end position="773"/>
    </location>
</feature>
<comment type="caution">
    <text evidence="3">The sequence shown here is derived from an EMBL/GenBank/DDBJ whole genome shotgun (WGS) entry which is preliminary data.</text>
</comment>
<feature type="region of interest" description="Disordered" evidence="1">
    <location>
        <begin position="619"/>
        <end position="638"/>
    </location>
</feature>
<reference evidence="3" key="1">
    <citation type="journal article" date="2015" name="Nature">
        <title>Complex archaea that bridge the gap between prokaryotes and eukaryotes.</title>
        <authorList>
            <person name="Spang A."/>
            <person name="Saw J.H."/>
            <person name="Jorgensen S.L."/>
            <person name="Zaremba-Niedzwiedzka K."/>
            <person name="Martijn J."/>
            <person name="Lind A.E."/>
            <person name="van Eijk R."/>
            <person name="Schleper C."/>
            <person name="Guy L."/>
            <person name="Ettema T.J."/>
        </authorList>
    </citation>
    <scope>NUCLEOTIDE SEQUENCE</scope>
</reference>
<feature type="domain" description="PEGA" evidence="2">
    <location>
        <begin position="120"/>
        <end position="187"/>
    </location>
</feature>
<protein>
    <recommendedName>
        <fullName evidence="2">PEGA domain-containing protein</fullName>
    </recommendedName>
</protein>
<accession>A0A0F9NWH7</accession>
<feature type="domain" description="PEGA" evidence="2">
    <location>
        <begin position="650"/>
        <end position="709"/>
    </location>
</feature>
<feature type="domain" description="PEGA" evidence="2">
    <location>
        <begin position="488"/>
        <end position="532"/>
    </location>
</feature>
<evidence type="ECO:0000256" key="1">
    <source>
        <dbReference type="SAM" id="MobiDB-lite"/>
    </source>
</evidence>
<feature type="compositionally biased region" description="Pro residues" evidence="1">
    <location>
        <begin position="619"/>
        <end position="637"/>
    </location>
</feature>
<evidence type="ECO:0000259" key="2">
    <source>
        <dbReference type="Pfam" id="PF08308"/>
    </source>
</evidence>
<dbReference type="Pfam" id="PF08308">
    <property type="entry name" value="PEGA"/>
    <property type="match status" value="4"/>
</dbReference>
<proteinExistence type="predicted"/>
<name>A0A0F9NWH7_9ZZZZ</name>
<organism evidence="3">
    <name type="scientific">marine sediment metagenome</name>
    <dbReference type="NCBI Taxonomy" id="412755"/>
    <lineage>
        <taxon>unclassified sequences</taxon>
        <taxon>metagenomes</taxon>
        <taxon>ecological metagenomes</taxon>
    </lineage>
</organism>
<sequence length="776" mass="84327">MAQNAHLLLVFGYPIDIVDLIPDSVIVNPPGGKSGTYHLTSARFGSAGEAFGVMSPAITAGLKVKWESAPPLFEVMRPDFERGRLTENELELTPAELEVWLRGGRTGEPPWEEAVEPAFLSIDSTPAGGRVFIDNIDTGQNTWIVRIEVSPGEHNIKVSGIEGYVETQATMTAIAGQTVSLNIPMAPTPTEEIPEPTPTPTPTEPAPFTPFAQLLQHVLGEVPEWWKPIDDFSRWATDTFGLDFGRTLSAEDRAKFEELGISTKILFIGGPMSIQQVGATTAGKTLTQMTAGEIKALARTDPGAIRVAWNKMPASIRLGLHTILQKTPLGQEASDAIFSITGPALQQQGIARLTDTISAIWKPIAFVGALVGLKEAVSWFHKELPEVIGFPLRDLVRDEKWEEAARILPVYKNLVGIATTFFRNTGFEALLGLPIWQGYADAYDAQVSVWEKEISEGLAAGQPDTSITVNTNEDPALASIAAIFLQKTTPFTINIAPGSYDLTVEKEGFKPRTVRIFPKEGTNTPVTVDLDPISPEITPRAGRLEIAAYDKKTNTPALASFFVNDRLEKATAHAIALDMVPGAYEIRVEAFGFKVWTDTVLVEEGVDTKVRAELEKPAITPPEIPPEEPPLGQIPPEEPQKGRLEVSANTQAQIFIGGTDSGFKTPHSFDLTQGIYSVTLEAKGFISRSTTTLIKAGETSNVSLELQATDAPLVTQKLAKVSIQSEPSSAKILVNGVWTKKYTPDSVLLEAGDYEIALSKSGFKTWRTPLRLEEET</sequence>
<dbReference type="PANTHER" id="PTHR36194:SF1">
    <property type="entry name" value="S-LAYER-LIKE PROTEIN"/>
    <property type="match status" value="1"/>
</dbReference>
<dbReference type="EMBL" id="LAZR01002933">
    <property type="protein sequence ID" value="KKN23845.1"/>
    <property type="molecule type" value="Genomic_DNA"/>
</dbReference>
<dbReference type="PANTHER" id="PTHR36194">
    <property type="entry name" value="S-LAYER-LIKE PROTEIN"/>
    <property type="match status" value="1"/>
</dbReference>
<gene>
    <name evidence="3" type="ORF">LCGC14_0900750</name>
</gene>
<dbReference type="InterPro" id="IPR013229">
    <property type="entry name" value="PEGA"/>
</dbReference>
<evidence type="ECO:0000313" key="3">
    <source>
        <dbReference type="EMBL" id="KKN23845.1"/>
    </source>
</evidence>